<evidence type="ECO:0000313" key="3">
    <source>
        <dbReference type="EMBL" id="MEU1950815.1"/>
    </source>
</evidence>
<feature type="domain" description="DUF8175" evidence="2">
    <location>
        <begin position="31"/>
        <end position="192"/>
    </location>
</feature>
<feature type="signal peptide" evidence="1">
    <location>
        <begin position="1"/>
        <end position="20"/>
    </location>
</feature>
<evidence type="ECO:0000313" key="4">
    <source>
        <dbReference type="Proteomes" id="UP001550628"/>
    </source>
</evidence>
<dbReference type="RefSeq" id="WP_356954222.1">
    <property type="nucleotide sequence ID" value="NZ_JBEYBD010000002.1"/>
</dbReference>
<comment type="caution">
    <text evidence="3">The sequence shown here is derived from an EMBL/GenBank/DDBJ whole genome shotgun (WGS) entry which is preliminary data.</text>
</comment>
<dbReference type="InterPro" id="IPR058488">
    <property type="entry name" value="DUF8175"/>
</dbReference>
<protein>
    <recommendedName>
        <fullName evidence="2">DUF8175 domain-containing protein</fullName>
    </recommendedName>
</protein>
<reference evidence="3 4" key="1">
    <citation type="submission" date="2024-06" db="EMBL/GenBank/DDBJ databases">
        <title>The Natural Products Discovery Center: Release of the First 8490 Sequenced Strains for Exploring Actinobacteria Biosynthetic Diversity.</title>
        <authorList>
            <person name="Kalkreuter E."/>
            <person name="Kautsar S.A."/>
            <person name="Yang D."/>
            <person name="Bader C.D."/>
            <person name="Teijaro C.N."/>
            <person name="Fluegel L."/>
            <person name="Davis C.M."/>
            <person name="Simpson J.R."/>
            <person name="Lauterbach L."/>
            <person name="Steele A.D."/>
            <person name="Gui C."/>
            <person name="Meng S."/>
            <person name="Li G."/>
            <person name="Viehrig K."/>
            <person name="Ye F."/>
            <person name="Su P."/>
            <person name="Kiefer A.F."/>
            <person name="Nichols A."/>
            <person name="Cepeda A.J."/>
            <person name="Yan W."/>
            <person name="Fan B."/>
            <person name="Jiang Y."/>
            <person name="Adhikari A."/>
            <person name="Zheng C.-J."/>
            <person name="Schuster L."/>
            <person name="Cowan T.M."/>
            <person name="Smanski M.J."/>
            <person name="Chevrette M.G."/>
            <person name="De Carvalho L.P.S."/>
            <person name="Shen B."/>
        </authorList>
    </citation>
    <scope>NUCLEOTIDE SEQUENCE [LARGE SCALE GENOMIC DNA]</scope>
    <source>
        <strain evidence="3 4">NPDC019708</strain>
    </source>
</reference>
<dbReference type="EMBL" id="JBEYBF010000001">
    <property type="protein sequence ID" value="MEU1950815.1"/>
    <property type="molecule type" value="Genomic_DNA"/>
</dbReference>
<dbReference type="Pfam" id="PF26526">
    <property type="entry name" value="DUF8175"/>
    <property type="match status" value="1"/>
</dbReference>
<feature type="chain" id="PRO_5046475339" description="DUF8175 domain-containing protein" evidence="1">
    <location>
        <begin position="21"/>
        <end position="205"/>
    </location>
</feature>
<accession>A0ABV2WIV2</accession>
<dbReference type="Proteomes" id="UP001550628">
    <property type="component" value="Unassembled WGS sequence"/>
</dbReference>
<keyword evidence="1" id="KW-0732">Signal</keyword>
<dbReference type="PROSITE" id="PS51257">
    <property type="entry name" value="PROKAR_LIPOPROTEIN"/>
    <property type="match status" value="1"/>
</dbReference>
<name>A0ABV2WIV2_9NOCA</name>
<gene>
    <name evidence="3" type="ORF">ABZ510_03055</name>
</gene>
<evidence type="ECO:0000256" key="1">
    <source>
        <dbReference type="SAM" id="SignalP"/>
    </source>
</evidence>
<organism evidence="3 4">
    <name type="scientific">Nocardia rhamnosiphila</name>
    <dbReference type="NCBI Taxonomy" id="426716"/>
    <lineage>
        <taxon>Bacteria</taxon>
        <taxon>Bacillati</taxon>
        <taxon>Actinomycetota</taxon>
        <taxon>Actinomycetes</taxon>
        <taxon>Mycobacteriales</taxon>
        <taxon>Nocardiaceae</taxon>
        <taxon>Nocardia</taxon>
    </lineage>
</organism>
<evidence type="ECO:0000259" key="2">
    <source>
        <dbReference type="Pfam" id="PF26526"/>
    </source>
</evidence>
<sequence>MTRRSSRTLVTGLLCAATLAACTGPDPGPVTAPPTSKVQSPSGLRWEMFHGVDLPIADQGPDRIDGAVATGFERNPAGGALAAIHASVRMTLATDTQWPRVGQQMLAPGPGRDAWATTRAQISITAPITEGPPKILGYQVTDYTDTSADVHIYAIHPDNSATRHSTRIVWHTGDWRLEIPHNPTESPVTAITTPPHDLITLTPRR</sequence>
<proteinExistence type="predicted"/>
<keyword evidence="4" id="KW-1185">Reference proteome</keyword>